<reference evidence="5" key="1">
    <citation type="journal article" date="2019" name="Int. J. Syst. Evol. Microbiol.">
        <title>The Global Catalogue of Microorganisms (GCM) 10K type strain sequencing project: providing services to taxonomists for standard genome sequencing and annotation.</title>
        <authorList>
            <consortium name="The Broad Institute Genomics Platform"/>
            <consortium name="The Broad Institute Genome Sequencing Center for Infectious Disease"/>
            <person name="Wu L."/>
            <person name="Ma J."/>
        </authorList>
    </citation>
    <scope>NUCLEOTIDE SEQUENCE [LARGE SCALE GENOMIC DNA]</scope>
    <source>
        <strain evidence="5">KCTC 52344</strain>
    </source>
</reference>
<proteinExistence type="predicted"/>
<name>A0ABW5JDU1_9BACT</name>
<dbReference type="Proteomes" id="UP001597510">
    <property type="component" value="Unassembled WGS sequence"/>
</dbReference>
<feature type="signal peptide" evidence="3">
    <location>
        <begin position="1"/>
        <end position="21"/>
    </location>
</feature>
<feature type="chain" id="PRO_5047344903" evidence="3">
    <location>
        <begin position="22"/>
        <end position="321"/>
    </location>
</feature>
<feature type="compositionally biased region" description="Polar residues" evidence="1">
    <location>
        <begin position="307"/>
        <end position="321"/>
    </location>
</feature>
<evidence type="ECO:0000313" key="4">
    <source>
        <dbReference type="EMBL" id="MFD2522680.1"/>
    </source>
</evidence>
<comment type="caution">
    <text evidence="4">The sequence shown here is derived from an EMBL/GenBank/DDBJ whole genome shotgun (WGS) entry which is preliminary data.</text>
</comment>
<keyword evidence="5" id="KW-1185">Reference proteome</keyword>
<evidence type="ECO:0000256" key="2">
    <source>
        <dbReference type="SAM" id="Phobius"/>
    </source>
</evidence>
<feature type="region of interest" description="Disordered" evidence="1">
    <location>
        <begin position="297"/>
        <end position="321"/>
    </location>
</feature>
<dbReference type="Pfam" id="PF09935">
    <property type="entry name" value="DUF2167"/>
    <property type="match status" value="1"/>
</dbReference>
<keyword evidence="2" id="KW-0472">Membrane</keyword>
<evidence type="ECO:0000256" key="1">
    <source>
        <dbReference type="SAM" id="MobiDB-lite"/>
    </source>
</evidence>
<dbReference type="EMBL" id="JBHULC010000021">
    <property type="protein sequence ID" value="MFD2522680.1"/>
    <property type="molecule type" value="Genomic_DNA"/>
</dbReference>
<organism evidence="4 5">
    <name type="scientific">Emticicia soli</name>
    <dbReference type="NCBI Taxonomy" id="2027878"/>
    <lineage>
        <taxon>Bacteria</taxon>
        <taxon>Pseudomonadati</taxon>
        <taxon>Bacteroidota</taxon>
        <taxon>Cytophagia</taxon>
        <taxon>Cytophagales</taxon>
        <taxon>Leadbetterellaceae</taxon>
        <taxon>Emticicia</taxon>
    </lineage>
</organism>
<keyword evidence="3" id="KW-0732">Signal</keyword>
<keyword evidence="2" id="KW-1133">Transmembrane helix</keyword>
<evidence type="ECO:0000256" key="3">
    <source>
        <dbReference type="SAM" id="SignalP"/>
    </source>
</evidence>
<protein>
    <submittedName>
        <fullName evidence="4">DUF2167 domain-containing protein</fullName>
    </submittedName>
</protein>
<evidence type="ECO:0000313" key="5">
    <source>
        <dbReference type="Proteomes" id="UP001597510"/>
    </source>
</evidence>
<dbReference type="InterPro" id="IPR018682">
    <property type="entry name" value="DUF2167_membr"/>
</dbReference>
<dbReference type="RefSeq" id="WP_340237723.1">
    <property type="nucleotide sequence ID" value="NZ_JBBEWC010000008.1"/>
</dbReference>
<sequence>MTKFFTTLAVLCIVLSNSVFAQKEKESTEVLDSSFVKILTILQELKYEPAGKTIELGGMGKLTVPKGFKYLNSTQSKQVLEDIWGNPPNEAPLGMLFQENGSPVDSVNTWAFIIRYDPIGYVKDEDADDVDYKELLEQMQKEVEEANTERSKLGYGTVSLVGWASTPFYDKERKTLHWAKNLKFSGEETNTLNYDVRVLGRKGMFSLNAVGDLTALSQIKPKINDMIASVSFSDGNRYQDYDSNLDQVAAVGIGGLVAGKVLAKVGFFALLAKFWKVIVGAIIVGGGAIRKFFGKKKDDTETDTDTNVSPSEPDNTETQAS</sequence>
<accession>A0ABW5JDU1</accession>
<feature type="transmembrane region" description="Helical" evidence="2">
    <location>
        <begin position="267"/>
        <end position="289"/>
    </location>
</feature>
<keyword evidence="2" id="KW-0812">Transmembrane</keyword>
<gene>
    <name evidence="4" type="ORF">ACFSR2_17410</name>
</gene>